<keyword evidence="2" id="KW-0548">Nucleotidyltransferase</keyword>
<organism evidence="4 5">
    <name type="scientific">Paraprevotella xylaniphila YIT 11841</name>
    <dbReference type="NCBI Taxonomy" id="762982"/>
    <lineage>
        <taxon>Bacteria</taxon>
        <taxon>Pseudomonadati</taxon>
        <taxon>Bacteroidota</taxon>
        <taxon>Bacteroidia</taxon>
        <taxon>Bacteroidales</taxon>
        <taxon>Prevotellaceae</taxon>
        <taxon>Paraprevotella</taxon>
    </lineage>
</organism>
<dbReference type="Gene3D" id="3.90.550.10">
    <property type="entry name" value="Spore Coat Polysaccharide Biosynthesis Protein SpsA, Chain A"/>
    <property type="match status" value="1"/>
</dbReference>
<proteinExistence type="predicted"/>
<dbReference type="eggNOG" id="COG1208">
    <property type="taxonomic scope" value="Bacteria"/>
</dbReference>
<dbReference type="SUPFAM" id="SSF53448">
    <property type="entry name" value="Nucleotide-diphospho-sugar transferases"/>
    <property type="match status" value="1"/>
</dbReference>
<dbReference type="CDD" id="cd06422">
    <property type="entry name" value="NTP_transferase_like_1"/>
    <property type="match status" value="1"/>
</dbReference>
<dbReference type="InterPro" id="IPR029044">
    <property type="entry name" value="Nucleotide-diphossugar_trans"/>
</dbReference>
<accession>F3QYH1</accession>
<dbReference type="PANTHER" id="PTHR43584:SF8">
    <property type="entry name" value="N-ACETYLMURAMATE ALPHA-1-PHOSPHATE URIDYLYLTRANSFERASE"/>
    <property type="match status" value="1"/>
</dbReference>
<dbReference type="EMBL" id="AFBR01000094">
    <property type="protein sequence ID" value="EGG50240.1"/>
    <property type="molecule type" value="Genomic_DNA"/>
</dbReference>
<name>F3QYH1_9BACT</name>
<evidence type="ECO:0000256" key="2">
    <source>
        <dbReference type="ARBA" id="ARBA00022695"/>
    </source>
</evidence>
<dbReference type="InterPro" id="IPR005835">
    <property type="entry name" value="NTP_transferase_dom"/>
</dbReference>
<keyword evidence="1 4" id="KW-0808">Transferase</keyword>
<dbReference type="InterPro" id="IPR050065">
    <property type="entry name" value="GlmU-like"/>
</dbReference>
<evidence type="ECO:0000259" key="3">
    <source>
        <dbReference type="Pfam" id="PF00483"/>
    </source>
</evidence>
<evidence type="ECO:0000256" key="1">
    <source>
        <dbReference type="ARBA" id="ARBA00022679"/>
    </source>
</evidence>
<sequence length="251" mass="28021">MKAMIFAAGLGTRLKPLTDTMPKALVPVGGKPLLEILIRKLVASGFTEIVINVHHFADQIIRFVEEHDAFGADVRFSDERGELLETGGGIKKAIPLLLEDGVAERPFLVHNVDILSNVDLQDFYRHGAGAAALLLVSERQTQRYLLFDEENRLAGWTNVKTGEVKSPYKGLDVEACRKYAFAGVHLFSPRLFPYFDAWPDKFSVIDFYLSVCDREPIYAYPSPGLKILDVGKQDALEKAEDFLTGECCQSR</sequence>
<dbReference type="OrthoDB" id="9813880at2"/>
<reference evidence="4 5" key="1">
    <citation type="submission" date="2011-02" db="EMBL/GenBank/DDBJ databases">
        <authorList>
            <person name="Weinstock G."/>
            <person name="Sodergren E."/>
            <person name="Clifton S."/>
            <person name="Fulton L."/>
            <person name="Fulton B."/>
            <person name="Courtney L."/>
            <person name="Fronick C."/>
            <person name="Harrison M."/>
            <person name="Strong C."/>
            <person name="Farmer C."/>
            <person name="Delahaunty K."/>
            <person name="Markovic C."/>
            <person name="Hall O."/>
            <person name="Minx P."/>
            <person name="Tomlinson C."/>
            <person name="Mitreva M."/>
            <person name="Hou S."/>
            <person name="Chen J."/>
            <person name="Wollam A."/>
            <person name="Pepin K.H."/>
            <person name="Johnson M."/>
            <person name="Bhonagiri V."/>
            <person name="Zhang X."/>
            <person name="Suruliraj S."/>
            <person name="Warren W."/>
            <person name="Chinwalla A."/>
            <person name="Mardis E.R."/>
            <person name="Wilson R.K."/>
        </authorList>
    </citation>
    <scope>NUCLEOTIDE SEQUENCE [LARGE SCALE GENOMIC DNA]</scope>
    <source>
        <strain evidence="4 5">YIT 11841</strain>
    </source>
</reference>
<evidence type="ECO:0000313" key="5">
    <source>
        <dbReference type="Proteomes" id="UP000005546"/>
    </source>
</evidence>
<dbReference type="GO" id="GO:0016779">
    <property type="term" value="F:nucleotidyltransferase activity"/>
    <property type="evidence" value="ECO:0007669"/>
    <property type="project" value="UniProtKB-KW"/>
</dbReference>
<feature type="domain" description="Nucleotidyl transferase" evidence="3">
    <location>
        <begin position="2"/>
        <end position="141"/>
    </location>
</feature>
<comment type="caution">
    <text evidence="4">The sequence shown here is derived from an EMBL/GenBank/DDBJ whole genome shotgun (WGS) entry which is preliminary data.</text>
</comment>
<dbReference type="STRING" id="762982.HMPREF9442_03265"/>
<gene>
    <name evidence="4" type="ORF">HMPREF9442_03265</name>
</gene>
<dbReference type="RefSeq" id="WP_008629930.1">
    <property type="nucleotide sequence ID" value="NZ_GL883887.1"/>
</dbReference>
<dbReference type="PANTHER" id="PTHR43584">
    <property type="entry name" value="NUCLEOTIDYL TRANSFERASE"/>
    <property type="match status" value="1"/>
</dbReference>
<protein>
    <submittedName>
        <fullName evidence="4">Nucleotidyl transferase</fullName>
    </submittedName>
</protein>
<keyword evidence="5" id="KW-1185">Reference proteome</keyword>
<dbReference type="AlphaFoldDB" id="F3QYH1"/>
<dbReference type="Proteomes" id="UP000005546">
    <property type="component" value="Unassembled WGS sequence"/>
</dbReference>
<dbReference type="Pfam" id="PF00483">
    <property type="entry name" value="NTP_transferase"/>
    <property type="match status" value="1"/>
</dbReference>
<dbReference type="HOGENOM" id="CLU_029499_2_1_10"/>
<evidence type="ECO:0000313" key="4">
    <source>
        <dbReference type="EMBL" id="EGG50240.1"/>
    </source>
</evidence>